<dbReference type="Proteomes" id="UP001432146">
    <property type="component" value="Unassembled WGS sequence"/>
</dbReference>
<evidence type="ECO:0000313" key="3">
    <source>
        <dbReference type="Proteomes" id="UP001432146"/>
    </source>
</evidence>
<protein>
    <submittedName>
        <fullName evidence="2">Uncharacterized protein</fullName>
    </submittedName>
</protein>
<name>A0AAW0ZPS7_9HYME</name>
<reference evidence="2 3" key="1">
    <citation type="submission" date="2024-05" db="EMBL/GenBank/DDBJ databases">
        <title>The nuclear and mitochondrial genome assemblies of Tetragonisca angustula (Apidae: Meliponini), a tiny yet remarkable pollinator in the Neotropics.</title>
        <authorList>
            <person name="Ferrari R."/>
            <person name="Ricardo P.C."/>
            <person name="Dias F.C."/>
            <person name="Araujo N.S."/>
            <person name="Soares D.O."/>
            <person name="Zhou Q.-S."/>
            <person name="Zhu C.-D."/>
            <person name="Coutinho L."/>
            <person name="Airas M.C."/>
            <person name="Batista T.M."/>
        </authorList>
    </citation>
    <scope>NUCLEOTIDE SEQUENCE [LARGE SCALE GENOMIC DNA]</scope>
    <source>
        <strain evidence="2">ASF017062</strain>
        <tissue evidence="2">Abdomen</tissue>
    </source>
</reference>
<dbReference type="EMBL" id="JAWNGG020000168">
    <property type="protein sequence ID" value="KAK9298721.1"/>
    <property type="molecule type" value="Genomic_DNA"/>
</dbReference>
<feature type="region of interest" description="Disordered" evidence="1">
    <location>
        <begin position="1"/>
        <end position="45"/>
    </location>
</feature>
<organism evidence="2 3">
    <name type="scientific">Tetragonisca angustula</name>
    <dbReference type="NCBI Taxonomy" id="166442"/>
    <lineage>
        <taxon>Eukaryota</taxon>
        <taxon>Metazoa</taxon>
        <taxon>Ecdysozoa</taxon>
        <taxon>Arthropoda</taxon>
        <taxon>Hexapoda</taxon>
        <taxon>Insecta</taxon>
        <taxon>Pterygota</taxon>
        <taxon>Neoptera</taxon>
        <taxon>Endopterygota</taxon>
        <taxon>Hymenoptera</taxon>
        <taxon>Apocrita</taxon>
        <taxon>Aculeata</taxon>
        <taxon>Apoidea</taxon>
        <taxon>Anthophila</taxon>
        <taxon>Apidae</taxon>
        <taxon>Tetragonisca</taxon>
    </lineage>
</organism>
<gene>
    <name evidence="2" type="ORF">QLX08_008031</name>
</gene>
<proteinExistence type="predicted"/>
<feature type="compositionally biased region" description="Acidic residues" evidence="1">
    <location>
        <begin position="9"/>
        <end position="42"/>
    </location>
</feature>
<keyword evidence="3" id="KW-1185">Reference proteome</keyword>
<comment type="caution">
    <text evidence="2">The sequence shown here is derived from an EMBL/GenBank/DDBJ whole genome shotgun (WGS) entry which is preliminary data.</text>
</comment>
<evidence type="ECO:0000256" key="1">
    <source>
        <dbReference type="SAM" id="MobiDB-lite"/>
    </source>
</evidence>
<dbReference type="AlphaFoldDB" id="A0AAW0ZPS7"/>
<sequence length="83" mass="10136">MNWKHGSYEVEEDGDEDDEEEEDDDDDDDNNGDEHDRDEDDERLLNRRSTRREFRYRSLTATRFSRKLTNQKHADWRKMADPD</sequence>
<accession>A0AAW0ZPS7</accession>
<evidence type="ECO:0000313" key="2">
    <source>
        <dbReference type="EMBL" id="KAK9298721.1"/>
    </source>
</evidence>